<proteinExistence type="predicted"/>
<dbReference type="AlphaFoldDB" id="A0AA86P344"/>
<evidence type="ECO:0000313" key="2">
    <source>
        <dbReference type="EMBL" id="CAL5974914.1"/>
    </source>
</evidence>
<dbReference type="Proteomes" id="UP001642409">
    <property type="component" value="Unassembled WGS sequence"/>
</dbReference>
<reference evidence="1" key="1">
    <citation type="submission" date="2023-06" db="EMBL/GenBank/DDBJ databases">
        <authorList>
            <person name="Kurt Z."/>
        </authorList>
    </citation>
    <scope>NUCLEOTIDE SEQUENCE</scope>
</reference>
<evidence type="ECO:0000313" key="3">
    <source>
        <dbReference type="Proteomes" id="UP001642409"/>
    </source>
</evidence>
<reference evidence="2 3" key="2">
    <citation type="submission" date="2024-07" db="EMBL/GenBank/DDBJ databases">
        <authorList>
            <person name="Akdeniz Z."/>
        </authorList>
    </citation>
    <scope>NUCLEOTIDE SEQUENCE [LARGE SCALE GENOMIC DNA]</scope>
</reference>
<protein>
    <submittedName>
        <fullName evidence="2">Hypothetical_protein</fullName>
    </submittedName>
</protein>
<dbReference type="EMBL" id="CATOUU010000464">
    <property type="protein sequence ID" value="CAI9930811.1"/>
    <property type="molecule type" value="Genomic_DNA"/>
</dbReference>
<name>A0AA86P344_9EUKA</name>
<comment type="caution">
    <text evidence="1">The sequence shown here is derived from an EMBL/GenBank/DDBJ whole genome shotgun (WGS) entry which is preliminary data.</text>
</comment>
<dbReference type="EMBL" id="CAXDID020000005">
    <property type="protein sequence ID" value="CAL5974914.1"/>
    <property type="molecule type" value="Genomic_DNA"/>
</dbReference>
<organism evidence="1">
    <name type="scientific">Hexamita inflata</name>
    <dbReference type="NCBI Taxonomy" id="28002"/>
    <lineage>
        <taxon>Eukaryota</taxon>
        <taxon>Metamonada</taxon>
        <taxon>Diplomonadida</taxon>
        <taxon>Hexamitidae</taxon>
        <taxon>Hexamitinae</taxon>
        <taxon>Hexamita</taxon>
    </lineage>
</organism>
<accession>A0AA86P344</accession>
<sequence length="104" mass="11835">MQQVITSKIPQQLSQIPRESVGSNSHSLDIARNNTLDFLVIDSFQSIQSNIRRNRKQLKMLCEKFAIVSDVMDINTTNFESLIDNAGAQKQYLKQSNMTHPILV</sequence>
<keyword evidence="3" id="KW-1185">Reference proteome</keyword>
<gene>
    <name evidence="1" type="ORF">HINF_LOCUS18456</name>
    <name evidence="2" type="ORF">HINF_LOCUS3091</name>
</gene>
<evidence type="ECO:0000313" key="1">
    <source>
        <dbReference type="EMBL" id="CAI9930811.1"/>
    </source>
</evidence>